<dbReference type="SUPFAM" id="SSF90123">
    <property type="entry name" value="ABC transporter transmembrane region"/>
    <property type="match status" value="2"/>
</dbReference>
<dbReference type="FunFam" id="3.40.50.300:FF:000565">
    <property type="entry name" value="ABC bile acid transporter"/>
    <property type="match status" value="1"/>
</dbReference>
<keyword evidence="4 10" id="KW-0812">Transmembrane</keyword>
<dbReference type="InterPro" id="IPR011527">
    <property type="entry name" value="ABC1_TM_dom"/>
</dbReference>
<evidence type="ECO:0000256" key="4">
    <source>
        <dbReference type="ARBA" id="ARBA00022692"/>
    </source>
</evidence>
<dbReference type="CDD" id="cd03250">
    <property type="entry name" value="ABCC_MRP_domain1"/>
    <property type="match status" value="1"/>
</dbReference>
<reference evidence="13" key="1">
    <citation type="submission" date="2022-07" db="EMBL/GenBank/DDBJ databases">
        <title>Genome Sequence of Leucocoprinus birnbaumii.</title>
        <authorList>
            <person name="Buettner E."/>
        </authorList>
    </citation>
    <scope>NUCLEOTIDE SEQUENCE</scope>
    <source>
        <strain evidence="13">VT141</strain>
    </source>
</reference>
<feature type="transmembrane region" description="Helical" evidence="10">
    <location>
        <begin position="837"/>
        <end position="860"/>
    </location>
</feature>
<evidence type="ECO:0000256" key="2">
    <source>
        <dbReference type="ARBA" id="ARBA00009726"/>
    </source>
</evidence>
<evidence type="ECO:0000256" key="5">
    <source>
        <dbReference type="ARBA" id="ARBA00022741"/>
    </source>
</evidence>
<feature type="region of interest" description="Disordered" evidence="9">
    <location>
        <begin position="84"/>
        <end position="120"/>
    </location>
</feature>
<dbReference type="FunFam" id="1.20.1560.10:FF:000010">
    <property type="entry name" value="Multidrug resistance-associated ABC transporter"/>
    <property type="match status" value="1"/>
</dbReference>
<dbReference type="CDD" id="cd18606">
    <property type="entry name" value="ABC_6TM_YOR1_D2_like"/>
    <property type="match status" value="1"/>
</dbReference>
<protein>
    <recommendedName>
        <fullName evidence="15">Multidrug resistance-associated ABC transporter</fullName>
    </recommendedName>
</protein>
<dbReference type="InterPro" id="IPR017871">
    <property type="entry name" value="ABC_transporter-like_CS"/>
</dbReference>
<dbReference type="InterPro" id="IPR050173">
    <property type="entry name" value="ABC_transporter_C-like"/>
</dbReference>
<dbReference type="CDD" id="cd18597">
    <property type="entry name" value="ABC_6TM_YOR1_D1_like"/>
    <property type="match status" value="1"/>
</dbReference>
<dbReference type="InterPro" id="IPR027417">
    <property type="entry name" value="P-loop_NTPase"/>
</dbReference>
<feature type="transmembrane region" description="Helical" evidence="10">
    <location>
        <begin position="880"/>
        <end position="911"/>
    </location>
</feature>
<keyword evidence="14" id="KW-1185">Reference proteome</keyword>
<evidence type="ECO:0000313" key="14">
    <source>
        <dbReference type="Proteomes" id="UP001213000"/>
    </source>
</evidence>
<proteinExistence type="inferred from homology"/>
<comment type="caution">
    <text evidence="13">The sequence shown here is derived from an EMBL/GenBank/DDBJ whole genome shotgun (WGS) entry which is preliminary data.</text>
</comment>
<dbReference type="GO" id="GO:0016887">
    <property type="term" value="F:ATP hydrolysis activity"/>
    <property type="evidence" value="ECO:0007669"/>
    <property type="project" value="InterPro"/>
</dbReference>
<feature type="region of interest" description="Disordered" evidence="9">
    <location>
        <begin position="498"/>
        <end position="562"/>
    </location>
</feature>
<dbReference type="Gene3D" id="1.20.1560.10">
    <property type="entry name" value="ABC transporter type 1, transmembrane domain"/>
    <property type="match status" value="2"/>
</dbReference>
<sequence length="1653" mass="183279">MKIRNPFRTEPAPPGYGTGKIIPEETAPWVSKLLFEWLTPFLSVGYSRPLEKEDFWELPNENLTSTVTDSLEYHFYARCPPTKRPRHLAQQYPDADKDTPNDTVPEEKSADKILGRKAKKPKKKHDESLYKALLRTFAFRVTLAGILKLCADTLKTTTPLLNKVLLTWLTNSYIWVRATQEERAAAGLTEPQGIGYGIGLAVGLFAMQEVSSLMNNHYMQTSFTNGLLIRTGIIGSVFRKSLRLSGKARIEHGVGKITTIISADASRLDRFTGFAHNLWVAPIQVIICIGLLLGNLGYSALVGLGVLLLAFPVQMVLVRIMFTQRKKGVQFTDTRIRLTTEVLQGIRLIKYYAWESFYTHQIGELRRREIRAVRKAAVARSFLFSLITFIPILASILSFITYAFSGHDLNIAIIFTSLQLFNAIRQPLIMFPFVLSALSDALVALGRIGSFLLAEELPEPYKIDQGRPVAVEVDGDFAWDTVPSALVKAANAGLKGMRGKGGAARGGAKSKGKDNKRQWWKFNSKKEPGENVLPVSTKDQGGEKDVAGKEKEGSIEKEKDDEKPFELRDLKMTVPKGAFVAVVGRVGSGKSSVLQALIGEMRRTSGQIVVGGSIAYVPQTPWIRNASLRENVTFGQEDDEDKFREVIHACSLEHDLQVLPNGEETEIGEKGINLSGGQKARVSLARAAYADADIVLLDDPLSAVDAYVGKAILENCLTSGPLAKKTRILVTHALHVLDKTDYIYVMDEGVMIEQGTYDDLMRDSVVFARLMEEHGSREQEEEEDVTVQKKRKKDDKDEGADTGNAKKGADLMQVEERNIGAVTWDVYKRYLRFGGGIIWAPIAILLLVLTQGTQVANNIFLGFWTSQSIHGFRQGDYMGVYAGLGIASALFMFLLSFSFAIMSLVASLNLFRAALKSVLSSPVSFFDTTPIGRILSRLSKDQDTLDNELSMTLMQFLNMFSSILGTVALVFYTFPYLGIIFAPMAVLYYMVAAFYRKTSVETKRLDSLMRSTLYASYTESLTGVSTIRAFKEQDRSIRDAEHGLDLENRAYWMTISIQRWLSIRLDLFGNVLIFGIGLFAAGFRHSVDPSKIGVVLSYTLGITQVFSEMISQFATNEQNMNAVERVLHYTELPEEGVTARPDDPPTSWPTGGGISFKNVELAYRPGLPLVLRDVSFDVRPGEKIGIVGRTGAGKSSLLQALFRMVEVQSGNILIDGVDIRNVGLDTLRTRLALVPQDSTLFLGTLRENLDPQGTRTDAELISALQRAWLLPREGSTPNPAAEAKFSLNATIGDEGSNYSAGEKQLLALCRALVKNSRIIVLDEATSSVDVETDAKLQRTIQTEFASSTLLCIAHRLNTIAYYDRVLVMDGGKVAEYDTVLNLFDKEDSIFRSLCDEANLSRADIQRIREDHDNLGPAVDRHLSSREITWPAARERRQLGGKVDPSDPEATSSEKRELQLRTMKLGTVVNFAWTGAPPSLSGDKTAATVFSLAGGRLEIPEVSLENMDDIEAMLRTHIQRESVTPETHEETHLYVCTHGARDCRCGEQGGLVARLLQEEVEKRKIGGKLKVREVGHVGGHKHAANILIYPHGEWLGQVKAGDVPRVIDSILAQSPRPFSGQDQPILPNHWRGRMGLGRDEQVSFFENYLSQKTT</sequence>
<evidence type="ECO:0000256" key="10">
    <source>
        <dbReference type="SAM" id="Phobius"/>
    </source>
</evidence>
<evidence type="ECO:0000256" key="6">
    <source>
        <dbReference type="ARBA" id="ARBA00022840"/>
    </source>
</evidence>
<feature type="domain" description="ABC transmembrane type-1" evidence="12">
    <location>
        <begin position="842"/>
        <end position="1115"/>
    </location>
</feature>
<keyword evidence="6" id="KW-0067">ATP-binding</keyword>
<feature type="transmembrane region" description="Helical" evidence="10">
    <location>
        <begin position="377"/>
        <end position="404"/>
    </location>
</feature>
<feature type="domain" description="ABC transporter" evidence="11">
    <location>
        <begin position="550"/>
        <end position="773"/>
    </location>
</feature>
<evidence type="ECO:0000259" key="12">
    <source>
        <dbReference type="PROSITE" id="PS50929"/>
    </source>
</evidence>
<evidence type="ECO:0000256" key="1">
    <source>
        <dbReference type="ARBA" id="ARBA00004141"/>
    </source>
</evidence>
<dbReference type="Gene3D" id="3.40.50.300">
    <property type="entry name" value="P-loop containing nucleotide triphosphate hydrolases"/>
    <property type="match status" value="2"/>
</dbReference>
<dbReference type="InterPro" id="IPR036249">
    <property type="entry name" value="Thioredoxin-like_sf"/>
</dbReference>
<dbReference type="Pfam" id="PF00005">
    <property type="entry name" value="ABC_tran"/>
    <property type="match status" value="2"/>
</dbReference>
<organism evidence="13 14">
    <name type="scientific">Leucocoprinus birnbaumii</name>
    <dbReference type="NCBI Taxonomy" id="56174"/>
    <lineage>
        <taxon>Eukaryota</taxon>
        <taxon>Fungi</taxon>
        <taxon>Dikarya</taxon>
        <taxon>Basidiomycota</taxon>
        <taxon>Agaricomycotina</taxon>
        <taxon>Agaricomycetes</taxon>
        <taxon>Agaricomycetidae</taxon>
        <taxon>Agaricales</taxon>
        <taxon>Agaricineae</taxon>
        <taxon>Agaricaceae</taxon>
        <taxon>Leucocoprinus</taxon>
    </lineage>
</organism>
<name>A0AAD5YUY4_9AGAR</name>
<dbReference type="Pfam" id="PF00664">
    <property type="entry name" value="ABC_membrane"/>
    <property type="match status" value="2"/>
</dbReference>
<dbReference type="FunFam" id="1.20.1560.10:FF:000006">
    <property type="entry name" value="ATP-binding cassette, sub-family C (CFTR/MRP), member 9"/>
    <property type="match status" value="1"/>
</dbReference>
<evidence type="ECO:0000256" key="8">
    <source>
        <dbReference type="ARBA" id="ARBA00023136"/>
    </source>
</evidence>
<evidence type="ECO:0000256" key="3">
    <source>
        <dbReference type="ARBA" id="ARBA00022448"/>
    </source>
</evidence>
<accession>A0AAD5YUY4</accession>
<evidence type="ECO:0000313" key="13">
    <source>
        <dbReference type="EMBL" id="KAJ3573502.1"/>
    </source>
</evidence>
<dbReference type="FunFam" id="3.40.50.300:FF:000997">
    <property type="entry name" value="Multidrug resistance-associated protein 1"/>
    <property type="match status" value="1"/>
</dbReference>
<dbReference type="PROSITE" id="PS00211">
    <property type="entry name" value="ABC_TRANSPORTER_1"/>
    <property type="match status" value="2"/>
</dbReference>
<dbReference type="PANTHER" id="PTHR24223">
    <property type="entry name" value="ATP-BINDING CASSETTE SUB-FAMILY C"/>
    <property type="match status" value="1"/>
</dbReference>
<dbReference type="Pfam" id="PF06999">
    <property type="entry name" value="Suc_Fer-like"/>
    <property type="match status" value="1"/>
</dbReference>
<dbReference type="PROSITE" id="PS50893">
    <property type="entry name" value="ABC_TRANSPORTER_2"/>
    <property type="match status" value="2"/>
</dbReference>
<dbReference type="PROSITE" id="PS50929">
    <property type="entry name" value="ABC_TM1F"/>
    <property type="match status" value="2"/>
</dbReference>
<evidence type="ECO:0000256" key="9">
    <source>
        <dbReference type="SAM" id="MobiDB-lite"/>
    </source>
</evidence>
<feature type="domain" description="ABC transporter" evidence="11">
    <location>
        <begin position="1154"/>
        <end position="1395"/>
    </location>
</feature>
<dbReference type="InterPro" id="IPR003593">
    <property type="entry name" value="AAA+_ATPase"/>
</dbReference>
<comment type="similarity">
    <text evidence="2">Belongs to the ABC transporter superfamily. ABCC family. Conjugate transporter (TC 3.A.1.208) subfamily.</text>
</comment>
<dbReference type="Gene3D" id="3.40.30.10">
    <property type="entry name" value="Glutaredoxin"/>
    <property type="match status" value="1"/>
</dbReference>
<evidence type="ECO:0000256" key="7">
    <source>
        <dbReference type="ARBA" id="ARBA00022989"/>
    </source>
</evidence>
<keyword evidence="3" id="KW-0813">Transport</keyword>
<keyword evidence="7 10" id="KW-1133">Transmembrane helix</keyword>
<feature type="transmembrane region" description="Helical" evidence="10">
    <location>
        <begin position="300"/>
        <end position="322"/>
    </location>
</feature>
<gene>
    <name evidence="13" type="ORF">NP233_g2398</name>
</gene>
<dbReference type="SUPFAM" id="SSF52540">
    <property type="entry name" value="P-loop containing nucleoside triphosphate hydrolases"/>
    <property type="match status" value="2"/>
</dbReference>
<dbReference type="EMBL" id="JANIEX010000101">
    <property type="protein sequence ID" value="KAJ3573502.1"/>
    <property type="molecule type" value="Genomic_DNA"/>
</dbReference>
<feature type="region of interest" description="Disordered" evidence="9">
    <location>
        <begin position="772"/>
        <end position="807"/>
    </location>
</feature>
<dbReference type="Proteomes" id="UP001213000">
    <property type="component" value="Unassembled WGS sequence"/>
</dbReference>
<evidence type="ECO:0008006" key="15">
    <source>
        <dbReference type="Google" id="ProtNLM"/>
    </source>
</evidence>
<feature type="transmembrane region" description="Helical" evidence="10">
    <location>
        <begin position="1063"/>
        <end position="1083"/>
    </location>
</feature>
<dbReference type="CDD" id="cd03244">
    <property type="entry name" value="ABCC_MRP_domain2"/>
    <property type="match status" value="1"/>
</dbReference>
<keyword evidence="8 10" id="KW-0472">Membrane</keyword>
<dbReference type="PANTHER" id="PTHR24223:SF456">
    <property type="entry name" value="MULTIDRUG RESISTANCE-ASSOCIATED PROTEIN LETHAL(2)03659"/>
    <property type="match status" value="1"/>
</dbReference>
<dbReference type="InterPro" id="IPR036640">
    <property type="entry name" value="ABC1_TM_sf"/>
</dbReference>
<dbReference type="SUPFAM" id="SSF52833">
    <property type="entry name" value="Thioredoxin-like"/>
    <property type="match status" value="1"/>
</dbReference>
<comment type="subcellular location">
    <subcellularLocation>
        <location evidence="1">Membrane</location>
        <topology evidence="1">Multi-pass membrane protein</topology>
    </subcellularLocation>
</comment>
<dbReference type="GO" id="GO:0016020">
    <property type="term" value="C:membrane"/>
    <property type="evidence" value="ECO:0007669"/>
    <property type="project" value="UniProtKB-SubCell"/>
</dbReference>
<feature type="domain" description="ABC transmembrane type-1" evidence="12">
    <location>
        <begin position="143"/>
        <end position="440"/>
    </location>
</feature>
<dbReference type="CDD" id="cd03062">
    <property type="entry name" value="TRX_Fd_Sucrase"/>
    <property type="match status" value="1"/>
</dbReference>
<feature type="region of interest" description="Disordered" evidence="9">
    <location>
        <begin position="1433"/>
        <end position="1455"/>
    </location>
</feature>
<feature type="compositionally biased region" description="Basic and acidic residues" evidence="9">
    <location>
        <begin position="94"/>
        <end position="114"/>
    </location>
</feature>
<dbReference type="GO" id="GO:0005524">
    <property type="term" value="F:ATP binding"/>
    <property type="evidence" value="ECO:0007669"/>
    <property type="project" value="UniProtKB-KW"/>
</dbReference>
<dbReference type="GO" id="GO:0140359">
    <property type="term" value="F:ABC-type transporter activity"/>
    <property type="evidence" value="ECO:0007669"/>
    <property type="project" value="InterPro"/>
</dbReference>
<dbReference type="SMART" id="SM00382">
    <property type="entry name" value="AAA"/>
    <property type="match status" value="2"/>
</dbReference>
<feature type="compositionally biased region" description="Basic and acidic residues" evidence="9">
    <location>
        <begin position="540"/>
        <end position="562"/>
    </location>
</feature>
<dbReference type="InterPro" id="IPR009737">
    <property type="entry name" value="Aim32/Apd1-like"/>
</dbReference>
<keyword evidence="5" id="KW-0547">Nucleotide-binding</keyword>
<dbReference type="InterPro" id="IPR003439">
    <property type="entry name" value="ABC_transporter-like_ATP-bd"/>
</dbReference>
<feature type="transmembrane region" description="Helical" evidence="10">
    <location>
        <begin position="976"/>
        <end position="995"/>
    </location>
</feature>
<feature type="transmembrane region" description="Helical" evidence="10">
    <location>
        <begin position="274"/>
        <end position="294"/>
    </location>
</feature>
<evidence type="ECO:0000259" key="11">
    <source>
        <dbReference type="PROSITE" id="PS50893"/>
    </source>
</evidence>